<dbReference type="Proteomes" id="UP000002531">
    <property type="component" value="Chromosome"/>
</dbReference>
<dbReference type="Gene3D" id="3.40.50.2000">
    <property type="entry name" value="Glycogen Phosphorylase B"/>
    <property type="match status" value="2"/>
</dbReference>
<keyword evidence="3" id="KW-1185">Reference proteome</keyword>
<accession>Q3SPY9</accession>
<dbReference type="AlphaFoldDB" id="Q3SPY9"/>
<dbReference type="SUPFAM" id="SSF53756">
    <property type="entry name" value="UDP-Glycosyltransferase/glycogen phosphorylase"/>
    <property type="match status" value="1"/>
</dbReference>
<dbReference type="RefSeq" id="WP_011315613.1">
    <property type="nucleotide sequence ID" value="NC_007406.1"/>
</dbReference>
<dbReference type="STRING" id="323098.Nwi_2398"/>
<dbReference type="InterPro" id="IPR003331">
    <property type="entry name" value="UDP_GlcNAc_Epimerase_2_dom"/>
</dbReference>
<dbReference type="EMBL" id="CP000115">
    <property type="protein sequence ID" value="ABA05652.1"/>
    <property type="molecule type" value="Genomic_DNA"/>
</dbReference>
<reference evidence="2 3" key="1">
    <citation type="journal article" date="2006" name="Appl. Environ. Microbiol.">
        <title>Genome sequence of the chemolithoautotrophic nitrite-oxidizing bacterium Nitrobacter winogradskyi Nb-255.</title>
        <authorList>
            <person name="Starkenburg S.R."/>
            <person name="Chain P.S."/>
            <person name="Sayavedra-Soto L.A."/>
            <person name="Hauser L."/>
            <person name="Land M.L."/>
            <person name="Larimer F.W."/>
            <person name="Malfatti S.A."/>
            <person name="Klotz M.G."/>
            <person name="Bottomley P.J."/>
            <person name="Arp D.J."/>
            <person name="Hickey W.J."/>
        </authorList>
    </citation>
    <scope>NUCLEOTIDE SEQUENCE [LARGE SCALE GENOMIC DNA]</scope>
    <source>
        <strain evidence="3">ATCC 25391 / DSM 10237 / CIP 104748 / NCIMB 11846 / Nb-255</strain>
    </source>
</reference>
<sequence length="409" mass="43122">MAVNVTMTASRRRIAVVTGSRADYGLLRGLLTRLRGCAGIDLQVVACGMHLAPRFGETWRAIEADGFTLTGKVDLELGDDTPDAIARSTGIGTIGFSEAFQRLSPDLVVVLGDRFEILSAATAATLSNIPIAHIHGGEITAGAFDDAIRHAVTKMACIHFVAAEPYRLRVIQMGENPDFIFNVGAPGLDQADVAPALDRSSLFESLGIGEPRRFLLATLHPTTARPGADRATAAALLGALAQVKDRGIIFTGVNADPGNRIIDNAVRDFVSARPGHAYLFTSLGSDRYWSALRLTDVVIGNSSSGILEAPAVGTPSINIGDRQSGRLRAASILDCAVDQAEISAALSLVLEGRFQPDLSLEPPYGRGGASGRIADLIQSIDLTKAFPKTFHDLPPTTISQHSASAPAVP</sequence>
<dbReference type="PANTHER" id="PTHR43174:SF3">
    <property type="entry name" value="UDP-N-ACETYLGLUCOSAMINE 2-EPIMERASE"/>
    <property type="match status" value="1"/>
</dbReference>
<evidence type="ECO:0000313" key="3">
    <source>
        <dbReference type="Proteomes" id="UP000002531"/>
    </source>
</evidence>
<dbReference type="InterPro" id="IPR020004">
    <property type="entry name" value="UDP-GlcNAc_Epase"/>
</dbReference>
<dbReference type="Pfam" id="PF02350">
    <property type="entry name" value="Epimerase_2"/>
    <property type="match status" value="1"/>
</dbReference>
<keyword evidence="2" id="KW-0413">Isomerase</keyword>
<feature type="domain" description="UDP-N-acetylglucosamine 2-epimerase" evidence="1">
    <location>
        <begin position="38"/>
        <end position="377"/>
    </location>
</feature>
<organism evidence="2 3">
    <name type="scientific">Nitrobacter winogradskyi (strain ATCC 25391 / DSM 10237 / CIP 104748 / NCIMB 11846 / Nb-255)</name>
    <dbReference type="NCBI Taxonomy" id="323098"/>
    <lineage>
        <taxon>Bacteria</taxon>
        <taxon>Pseudomonadati</taxon>
        <taxon>Pseudomonadota</taxon>
        <taxon>Alphaproteobacteria</taxon>
        <taxon>Hyphomicrobiales</taxon>
        <taxon>Nitrobacteraceae</taxon>
        <taxon>Nitrobacter</taxon>
    </lineage>
</organism>
<dbReference type="InterPro" id="IPR029767">
    <property type="entry name" value="WecB-like"/>
</dbReference>
<dbReference type="GO" id="GO:0008761">
    <property type="term" value="F:UDP-N-acetylglucosamine 2-epimerase activity"/>
    <property type="evidence" value="ECO:0007669"/>
    <property type="project" value="UniProtKB-EC"/>
</dbReference>
<name>Q3SPY9_NITWN</name>
<dbReference type="NCBIfam" id="TIGR03568">
    <property type="entry name" value="NeuC_NnaA"/>
    <property type="match status" value="1"/>
</dbReference>
<evidence type="ECO:0000313" key="2">
    <source>
        <dbReference type="EMBL" id="ABA05652.1"/>
    </source>
</evidence>
<dbReference type="KEGG" id="nwi:Nwi_2398"/>
<dbReference type="HOGENOM" id="CLU_061127_0_0_5"/>
<proteinExistence type="predicted"/>
<gene>
    <name evidence="2" type="ordered locus">Nwi_2398</name>
</gene>
<evidence type="ECO:0000259" key="1">
    <source>
        <dbReference type="Pfam" id="PF02350"/>
    </source>
</evidence>
<dbReference type="GO" id="GO:0004553">
    <property type="term" value="F:hydrolase activity, hydrolyzing O-glycosyl compounds"/>
    <property type="evidence" value="ECO:0007669"/>
    <property type="project" value="InterPro"/>
</dbReference>
<dbReference type="GO" id="GO:0006047">
    <property type="term" value="P:UDP-N-acetylglucosamine metabolic process"/>
    <property type="evidence" value="ECO:0007669"/>
    <property type="project" value="InterPro"/>
</dbReference>
<dbReference type="PANTHER" id="PTHR43174">
    <property type="entry name" value="UDP-N-ACETYLGLUCOSAMINE 2-EPIMERASE"/>
    <property type="match status" value="1"/>
</dbReference>
<dbReference type="OrthoDB" id="9803238at2"/>
<dbReference type="EC" id="5.1.3.14" evidence="2"/>
<dbReference type="eggNOG" id="COG0381">
    <property type="taxonomic scope" value="Bacteria"/>
</dbReference>
<protein>
    <submittedName>
        <fullName evidence="2">UDP-N-acetylglucosamine 2-epimerase</fullName>
        <ecNumber evidence="2">5.1.3.14</ecNumber>
    </submittedName>
</protein>